<evidence type="ECO:0000256" key="2">
    <source>
        <dbReference type="ARBA" id="ARBA00022448"/>
    </source>
</evidence>
<dbReference type="Pfam" id="PF08030">
    <property type="entry name" value="NAD_binding_6"/>
    <property type="match status" value="1"/>
</dbReference>
<feature type="transmembrane region" description="Helical" evidence="9">
    <location>
        <begin position="490"/>
        <end position="508"/>
    </location>
</feature>
<reference evidence="13" key="1">
    <citation type="journal article" date="2021" name="Nat. Commun.">
        <title>Genetic determinants of endophytism in the Arabidopsis root mycobiome.</title>
        <authorList>
            <person name="Mesny F."/>
            <person name="Miyauchi S."/>
            <person name="Thiergart T."/>
            <person name="Pickel B."/>
            <person name="Atanasova L."/>
            <person name="Karlsson M."/>
            <person name="Huettel B."/>
            <person name="Barry K.W."/>
            <person name="Haridas S."/>
            <person name="Chen C."/>
            <person name="Bauer D."/>
            <person name="Andreopoulos W."/>
            <person name="Pangilinan J."/>
            <person name="LaButti K."/>
            <person name="Riley R."/>
            <person name="Lipzen A."/>
            <person name="Clum A."/>
            <person name="Drula E."/>
            <person name="Henrissat B."/>
            <person name="Kohler A."/>
            <person name="Grigoriev I.V."/>
            <person name="Martin F.M."/>
            <person name="Hacquard S."/>
        </authorList>
    </citation>
    <scope>NUCLEOTIDE SEQUENCE</scope>
    <source>
        <strain evidence="13">MPI-CAGE-CH-0230</strain>
    </source>
</reference>
<dbReference type="GeneID" id="70191290"/>
<dbReference type="GO" id="GO:0006879">
    <property type="term" value="P:intracellular iron ion homeostasis"/>
    <property type="evidence" value="ECO:0007669"/>
    <property type="project" value="TreeGrafter"/>
</dbReference>
<feature type="transmembrane region" description="Helical" evidence="9">
    <location>
        <begin position="429"/>
        <end position="451"/>
    </location>
</feature>
<dbReference type="GO" id="GO:0006826">
    <property type="term" value="P:iron ion transport"/>
    <property type="evidence" value="ECO:0007669"/>
    <property type="project" value="TreeGrafter"/>
</dbReference>
<feature type="domain" description="Ferric oxidoreductase" evidence="11">
    <location>
        <begin position="352"/>
        <end position="473"/>
    </location>
</feature>
<evidence type="ECO:0008006" key="15">
    <source>
        <dbReference type="Google" id="ProtNLM"/>
    </source>
</evidence>
<evidence type="ECO:0000256" key="3">
    <source>
        <dbReference type="ARBA" id="ARBA00022692"/>
    </source>
</evidence>
<dbReference type="RefSeq" id="XP_046016669.1">
    <property type="nucleotide sequence ID" value="XM_046161744.1"/>
</dbReference>
<feature type="transmembrane region" description="Helical" evidence="9">
    <location>
        <begin position="241"/>
        <end position="263"/>
    </location>
</feature>
<keyword evidence="7 9" id="KW-0472">Membrane</keyword>
<evidence type="ECO:0000256" key="8">
    <source>
        <dbReference type="SAM" id="MobiDB-lite"/>
    </source>
</evidence>
<feature type="chain" id="PRO_5040409201" description="Ferric reductase like transmembrane component-domain-containing protein" evidence="10">
    <location>
        <begin position="19"/>
        <end position="836"/>
    </location>
</feature>
<feature type="transmembrane region" description="Helical" evidence="9">
    <location>
        <begin position="458"/>
        <end position="478"/>
    </location>
</feature>
<dbReference type="GO" id="GO:0005886">
    <property type="term" value="C:plasma membrane"/>
    <property type="evidence" value="ECO:0007669"/>
    <property type="project" value="TreeGrafter"/>
</dbReference>
<dbReference type="SFLD" id="SFLDS00052">
    <property type="entry name" value="Ferric_Reductase_Domain"/>
    <property type="match status" value="1"/>
</dbReference>
<dbReference type="GO" id="GO:0015677">
    <property type="term" value="P:copper ion import"/>
    <property type="evidence" value="ECO:0007669"/>
    <property type="project" value="TreeGrafter"/>
</dbReference>
<evidence type="ECO:0000256" key="5">
    <source>
        <dbReference type="ARBA" id="ARBA00023002"/>
    </source>
</evidence>
<evidence type="ECO:0000259" key="12">
    <source>
        <dbReference type="Pfam" id="PF08030"/>
    </source>
</evidence>
<dbReference type="AlphaFoldDB" id="A0A9P8YDX4"/>
<name>A0A9P8YDX4_9PEZI</name>
<feature type="transmembrane region" description="Helical" evidence="9">
    <location>
        <begin position="395"/>
        <end position="417"/>
    </location>
</feature>
<feature type="transmembrane region" description="Helical" evidence="9">
    <location>
        <begin position="310"/>
        <end position="328"/>
    </location>
</feature>
<dbReference type="PANTHER" id="PTHR32361:SF9">
    <property type="entry name" value="FERRIC REDUCTASE TRANSMEMBRANE COMPONENT 3-RELATED"/>
    <property type="match status" value="1"/>
</dbReference>
<evidence type="ECO:0000313" key="14">
    <source>
        <dbReference type="Proteomes" id="UP000756346"/>
    </source>
</evidence>
<dbReference type="OrthoDB" id="167398at2759"/>
<dbReference type="EMBL" id="JAGTJQ010000002">
    <property type="protein sequence ID" value="KAH7037548.1"/>
    <property type="molecule type" value="Genomic_DNA"/>
</dbReference>
<evidence type="ECO:0000256" key="4">
    <source>
        <dbReference type="ARBA" id="ARBA00022989"/>
    </source>
</evidence>
<evidence type="ECO:0000256" key="6">
    <source>
        <dbReference type="ARBA" id="ARBA00023065"/>
    </source>
</evidence>
<evidence type="ECO:0000256" key="1">
    <source>
        <dbReference type="ARBA" id="ARBA00004141"/>
    </source>
</evidence>
<comment type="caution">
    <text evidence="13">The sequence shown here is derived from an EMBL/GenBank/DDBJ whole genome shotgun (WGS) entry which is preliminary data.</text>
</comment>
<evidence type="ECO:0000259" key="11">
    <source>
        <dbReference type="Pfam" id="PF01794"/>
    </source>
</evidence>
<keyword evidence="2" id="KW-0813">Transport</keyword>
<evidence type="ECO:0000256" key="10">
    <source>
        <dbReference type="SAM" id="SignalP"/>
    </source>
</evidence>
<dbReference type="PANTHER" id="PTHR32361">
    <property type="entry name" value="FERRIC/CUPRIC REDUCTASE TRANSMEMBRANE COMPONENT"/>
    <property type="match status" value="1"/>
</dbReference>
<keyword evidence="4 9" id="KW-1133">Transmembrane helix</keyword>
<dbReference type="SFLD" id="SFLDG01168">
    <property type="entry name" value="Ferric_reductase_subgroup_(FRE"/>
    <property type="match status" value="1"/>
</dbReference>
<feature type="region of interest" description="Disordered" evidence="8">
    <location>
        <begin position="600"/>
        <end position="620"/>
    </location>
</feature>
<feature type="transmembrane region" description="Helical" evidence="9">
    <location>
        <begin position="348"/>
        <end position="367"/>
    </location>
</feature>
<keyword evidence="5" id="KW-0560">Oxidoreductase</keyword>
<protein>
    <recommendedName>
        <fullName evidence="15">Ferric reductase like transmembrane component-domain-containing protein</fullName>
    </recommendedName>
</protein>
<proteinExistence type="predicted"/>
<evidence type="ECO:0000256" key="9">
    <source>
        <dbReference type="SAM" id="Phobius"/>
    </source>
</evidence>
<keyword evidence="3 9" id="KW-0812">Transmembrane</keyword>
<dbReference type="GO" id="GO:0000293">
    <property type="term" value="F:ferric-chelate reductase activity"/>
    <property type="evidence" value="ECO:0007669"/>
    <property type="project" value="TreeGrafter"/>
</dbReference>
<evidence type="ECO:0000313" key="13">
    <source>
        <dbReference type="EMBL" id="KAH7037548.1"/>
    </source>
</evidence>
<dbReference type="InterPro" id="IPR013121">
    <property type="entry name" value="Fe_red_NAD-bd_6"/>
</dbReference>
<feature type="signal peptide" evidence="10">
    <location>
        <begin position="1"/>
        <end position="18"/>
    </location>
</feature>
<comment type="subcellular location">
    <subcellularLocation>
        <location evidence="1">Membrane</location>
        <topology evidence="1">Multi-pass membrane protein</topology>
    </subcellularLocation>
</comment>
<feature type="compositionally biased region" description="Low complexity" evidence="8">
    <location>
        <begin position="604"/>
        <end position="620"/>
    </location>
</feature>
<dbReference type="SUPFAM" id="SSF52343">
    <property type="entry name" value="Ferredoxin reductase-like, C-terminal NADP-linked domain"/>
    <property type="match status" value="1"/>
</dbReference>
<dbReference type="Proteomes" id="UP000756346">
    <property type="component" value="Unassembled WGS sequence"/>
</dbReference>
<keyword evidence="10" id="KW-0732">Signal</keyword>
<dbReference type="InterPro" id="IPR051410">
    <property type="entry name" value="Ferric/Cupric_Reductase"/>
</dbReference>
<dbReference type="CDD" id="cd06186">
    <property type="entry name" value="NOX_Duox_like_FAD_NADP"/>
    <property type="match status" value="1"/>
</dbReference>
<keyword evidence="6" id="KW-0406">Ion transport</keyword>
<dbReference type="InterPro" id="IPR013130">
    <property type="entry name" value="Fe3_Rdtase_TM_dom"/>
</dbReference>
<keyword evidence="14" id="KW-1185">Reference proteome</keyword>
<evidence type="ECO:0000256" key="7">
    <source>
        <dbReference type="ARBA" id="ARBA00023136"/>
    </source>
</evidence>
<sequence>MTPWTVLLLLLLADPARSDGIGMIGIGKTLYHPTCAFACRNVVRNCPLSCTPAPEDDDAAVNHGTVHNPVVTPPSCFVSDPAFLKTVALCIDNYCPHSRGGQAPPSPEVIADYWAGHLGTGTLGTPKWVPAMSFEDALRAARRDEATAAAAVAPGHGNSTMNDNDDHGGDHGAMRRFSRRHGGVAMDGEDMDIGAPDVSSVLPAIAAKKPLNVTSFIVPNDWQIQYNGMWDFETNENGHTIYSVVIAAVAVALPVMVSLLRFLPTSTRTSYFFTTLKAALIQPAVLGTKHREPVLVSVTGGAIAPTRGQALYILLIGLLNIIFLLGPYVATHPQSTFVSVRAQSLSVIGNRAGVMAMGNAVALYTFAMRNNPLALVFGGGGGSWSRSTYLLLHRWLGYWVILHTVLHSVLLLAYYKLFGAYEVELVRQYWIWGIVGTVAVCAIFPTSLLVVRRRAYEFFLTSHVFLSLLFLVGYYYHIWYCYEYKWGYEIWMFVAAALWAMDWMARMARVLVKGRGMKLATVTVVGEDYLHIRVDGVGLEDGGFAYLCFPTLSWKFWEAHPFSVAYSTPASSAGHARNEDAAIQEHSLAQVAGTEKLADKDISADTASSSPPSSITSSTSQQKVATHFFARTRAGMTAQLAKRVAAIPGEVLQLRVLVEGAYHSGAQPEQAFRGCERLVCIAGGVGVTAVLPYLQAFTRDSASGRFADFYWGLRLPGLLEALQPELDKINDKAKIETAVGTRLDLEQILRKALLPTQPSSSGHPDQCFKGKTVVGTESVNQAEKAVERKLPGDGLVGIVVCGPPSMADDVRAIISRLARQETMVRPYIFVDEAFSW</sequence>
<organism evidence="13 14">
    <name type="scientific">Microdochium trichocladiopsis</name>
    <dbReference type="NCBI Taxonomy" id="1682393"/>
    <lineage>
        <taxon>Eukaryota</taxon>
        <taxon>Fungi</taxon>
        <taxon>Dikarya</taxon>
        <taxon>Ascomycota</taxon>
        <taxon>Pezizomycotina</taxon>
        <taxon>Sordariomycetes</taxon>
        <taxon>Xylariomycetidae</taxon>
        <taxon>Xylariales</taxon>
        <taxon>Microdochiaceae</taxon>
        <taxon>Microdochium</taxon>
    </lineage>
</organism>
<feature type="domain" description="Ferric reductase NAD binding" evidence="12">
    <location>
        <begin position="676"/>
        <end position="732"/>
    </location>
</feature>
<accession>A0A9P8YDX4</accession>
<dbReference type="InterPro" id="IPR039261">
    <property type="entry name" value="FNR_nucleotide-bd"/>
</dbReference>
<dbReference type="Pfam" id="PF01794">
    <property type="entry name" value="Ferric_reduct"/>
    <property type="match status" value="1"/>
</dbReference>
<gene>
    <name evidence="13" type="ORF">B0I36DRAFT_403091</name>
</gene>
<dbReference type="Gene3D" id="3.40.50.80">
    <property type="entry name" value="Nucleotide-binding domain of ferredoxin-NADP reductase (FNR) module"/>
    <property type="match status" value="1"/>
</dbReference>